<keyword evidence="1" id="KW-0472">Membrane</keyword>
<gene>
    <name evidence="2" type="ORF">AKJ64_00370</name>
</gene>
<name>A0A133UGZ7_9EURY</name>
<keyword evidence="1" id="KW-1133">Transmembrane helix</keyword>
<evidence type="ECO:0008006" key="4">
    <source>
        <dbReference type="Google" id="ProtNLM"/>
    </source>
</evidence>
<dbReference type="EMBL" id="LHXN01000003">
    <property type="protein sequence ID" value="KXA93512.1"/>
    <property type="molecule type" value="Genomic_DNA"/>
</dbReference>
<sequence length="146" mass="16379">MISSLLIPAAYAHRVHVSWRIGEVKVKAWYGGGEPMSHATAKVYTFEGREKKLYVKGKLDENGNFFFHPKIGVENYTVVVQHGGHRDEVKVNLEAAPAGRAEKGGRVVTPLWTRIISGFGYLIGLAGAAMAYMGWRWKRKYEKVET</sequence>
<reference evidence="2 3" key="1">
    <citation type="journal article" date="2016" name="Sci. Rep.">
        <title>Metabolic traits of an uncultured archaeal lineage -MSBL1- from brine pools of the Red Sea.</title>
        <authorList>
            <person name="Mwirichia R."/>
            <person name="Alam I."/>
            <person name="Rashid M."/>
            <person name="Vinu M."/>
            <person name="Ba-Alawi W."/>
            <person name="Anthony Kamau A."/>
            <person name="Kamanda Ngugi D."/>
            <person name="Goker M."/>
            <person name="Klenk H.P."/>
            <person name="Bajic V."/>
            <person name="Stingl U."/>
        </authorList>
    </citation>
    <scope>NUCLEOTIDE SEQUENCE [LARGE SCALE GENOMIC DNA]</scope>
    <source>
        <strain evidence="2">SCGC-AAA259E17</strain>
    </source>
</reference>
<proteinExistence type="predicted"/>
<feature type="transmembrane region" description="Helical" evidence="1">
    <location>
        <begin position="115"/>
        <end position="135"/>
    </location>
</feature>
<evidence type="ECO:0000313" key="2">
    <source>
        <dbReference type="EMBL" id="KXA93512.1"/>
    </source>
</evidence>
<organism evidence="2 3">
    <name type="scientific">candidate division MSBL1 archaeon SCGC-AAA259E17</name>
    <dbReference type="NCBI Taxonomy" id="1698263"/>
    <lineage>
        <taxon>Archaea</taxon>
        <taxon>Methanobacteriati</taxon>
        <taxon>Methanobacteriota</taxon>
        <taxon>candidate division MSBL1</taxon>
    </lineage>
</organism>
<evidence type="ECO:0000256" key="1">
    <source>
        <dbReference type="SAM" id="Phobius"/>
    </source>
</evidence>
<accession>A0A133UGZ7</accession>
<dbReference type="Proteomes" id="UP000070373">
    <property type="component" value="Unassembled WGS sequence"/>
</dbReference>
<keyword evidence="1" id="KW-0812">Transmembrane</keyword>
<comment type="caution">
    <text evidence="2">The sequence shown here is derived from an EMBL/GenBank/DDBJ whole genome shotgun (WGS) entry which is preliminary data.</text>
</comment>
<evidence type="ECO:0000313" key="3">
    <source>
        <dbReference type="Proteomes" id="UP000070373"/>
    </source>
</evidence>
<protein>
    <recommendedName>
        <fullName evidence="4">Carboxypeptidase regulatory-like domain-containing protein</fullName>
    </recommendedName>
</protein>
<dbReference type="AlphaFoldDB" id="A0A133UGZ7"/>
<keyword evidence="3" id="KW-1185">Reference proteome</keyword>